<organism evidence="1">
    <name type="scientific">Brassica napus</name>
    <name type="common">Rape</name>
    <dbReference type="NCBI Taxonomy" id="3708"/>
    <lineage>
        <taxon>Eukaryota</taxon>
        <taxon>Viridiplantae</taxon>
        <taxon>Streptophyta</taxon>
        <taxon>Embryophyta</taxon>
        <taxon>Tracheophyta</taxon>
        <taxon>Spermatophyta</taxon>
        <taxon>Magnoliopsida</taxon>
        <taxon>eudicotyledons</taxon>
        <taxon>Gunneridae</taxon>
        <taxon>Pentapetalae</taxon>
        <taxon>rosids</taxon>
        <taxon>malvids</taxon>
        <taxon>Brassicales</taxon>
        <taxon>Brassicaceae</taxon>
        <taxon>Brassiceae</taxon>
        <taxon>Brassica</taxon>
    </lineage>
</organism>
<dbReference type="SUPFAM" id="SSF55129">
    <property type="entry name" value="Ribosomal protein L30p/L7e"/>
    <property type="match status" value="1"/>
</dbReference>
<accession>A0A816ZIZ8</accession>
<dbReference type="InterPro" id="IPR036919">
    <property type="entry name" value="Ribo_uL30_ferredoxin-like_sf"/>
</dbReference>
<reference evidence="1" key="1">
    <citation type="submission" date="2021-01" db="EMBL/GenBank/DDBJ databases">
        <authorList>
            <consortium name="Genoscope - CEA"/>
            <person name="William W."/>
        </authorList>
    </citation>
    <scope>NUCLEOTIDE SEQUENCE</scope>
</reference>
<evidence type="ECO:0000313" key="1">
    <source>
        <dbReference type="EMBL" id="CAF2208404.1"/>
    </source>
</evidence>
<name>A0A816ZIZ8_BRANA</name>
<gene>
    <name evidence="1" type="ORF">DARMORV10_A07P44930.1</name>
</gene>
<dbReference type="EMBL" id="HG994361">
    <property type="protein sequence ID" value="CAF2208404.1"/>
    <property type="molecule type" value="Genomic_DNA"/>
</dbReference>
<dbReference type="Proteomes" id="UP001295469">
    <property type="component" value="Chromosome A07"/>
</dbReference>
<protein>
    <submittedName>
        <fullName evidence="1">(rape) hypothetical protein</fullName>
    </submittedName>
</protein>
<proteinExistence type="predicted"/>
<dbReference type="AlphaFoldDB" id="A0A816ZIZ8"/>
<sequence length="100" mass="11368">MRFLGPLKLNKPKAGVLHGKKQVFNDGGDTGNREGKTNDLINKMNCKLLCYMYETKNQALDKNDIAILIYNEKAFAVFLDSDRAYIIMIYSLASEIILYT</sequence>